<feature type="domain" description="Sushi" evidence="3">
    <location>
        <begin position="1"/>
        <end position="54"/>
    </location>
</feature>
<reference evidence="4" key="1">
    <citation type="journal article" date="2019" name="bioRxiv">
        <title>The Genome of the Zebra Mussel, Dreissena polymorpha: A Resource for Invasive Species Research.</title>
        <authorList>
            <person name="McCartney M.A."/>
            <person name="Auch B."/>
            <person name="Kono T."/>
            <person name="Mallez S."/>
            <person name="Zhang Y."/>
            <person name="Obille A."/>
            <person name="Becker A."/>
            <person name="Abrahante J.E."/>
            <person name="Garbe J."/>
            <person name="Badalamenti J.P."/>
            <person name="Herman A."/>
            <person name="Mangelson H."/>
            <person name="Liachko I."/>
            <person name="Sullivan S."/>
            <person name="Sone E.D."/>
            <person name="Koren S."/>
            <person name="Silverstein K.A.T."/>
            <person name="Beckman K.B."/>
            <person name="Gohl D.M."/>
        </authorList>
    </citation>
    <scope>NUCLEOTIDE SEQUENCE</scope>
    <source>
        <strain evidence="4">Duluth1</strain>
        <tissue evidence="4">Whole animal</tissue>
    </source>
</reference>
<dbReference type="InterPro" id="IPR000436">
    <property type="entry name" value="Sushi_SCR_CCP_dom"/>
</dbReference>
<dbReference type="CDD" id="cd00033">
    <property type="entry name" value="CCP"/>
    <property type="match status" value="1"/>
</dbReference>
<proteinExistence type="predicted"/>
<evidence type="ECO:0000256" key="2">
    <source>
        <dbReference type="PROSITE-ProRule" id="PRU00302"/>
    </source>
</evidence>
<evidence type="ECO:0000313" key="5">
    <source>
        <dbReference type="Proteomes" id="UP000828390"/>
    </source>
</evidence>
<evidence type="ECO:0000313" key="4">
    <source>
        <dbReference type="EMBL" id="KAH3752979.1"/>
    </source>
</evidence>
<dbReference type="Gene3D" id="2.10.70.10">
    <property type="entry name" value="Complement Module, domain 1"/>
    <property type="match status" value="1"/>
</dbReference>
<organism evidence="4 5">
    <name type="scientific">Dreissena polymorpha</name>
    <name type="common">Zebra mussel</name>
    <name type="synonym">Mytilus polymorpha</name>
    <dbReference type="NCBI Taxonomy" id="45954"/>
    <lineage>
        <taxon>Eukaryota</taxon>
        <taxon>Metazoa</taxon>
        <taxon>Spiralia</taxon>
        <taxon>Lophotrochozoa</taxon>
        <taxon>Mollusca</taxon>
        <taxon>Bivalvia</taxon>
        <taxon>Autobranchia</taxon>
        <taxon>Heteroconchia</taxon>
        <taxon>Euheterodonta</taxon>
        <taxon>Imparidentia</taxon>
        <taxon>Neoheterodontei</taxon>
        <taxon>Myida</taxon>
        <taxon>Dreissenoidea</taxon>
        <taxon>Dreissenidae</taxon>
        <taxon>Dreissena</taxon>
    </lineage>
</organism>
<dbReference type="AlphaFoldDB" id="A0A9D4I979"/>
<dbReference type="Pfam" id="PF00084">
    <property type="entry name" value="Sushi"/>
    <property type="match status" value="1"/>
</dbReference>
<dbReference type="SUPFAM" id="SSF57535">
    <property type="entry name" value="Complement control module/SCR domain"/>
    <property type="match status" value="1"/>
</dbReference>
<comment type="caution">
    <text evidence="4">The sequence shown here is derived from an EMBL/GenBank/DDBJ whole genome shotgun (WGS) entry which is preliminary data.</text>
</comment>
<keyword evidence="1" id="KW-1015">Disulfide bond</keyword>
<evidence type="ECO:0000259" key="3">
    <source>
        <dbReference type="PROSITE" id="PS50923"/>
    </source>
</evidence>
<accession>A0A9D4I979</accession>
<gene>
    <name evidence="4" type="ORF">DPMN_187606</name>
</gene>
<dbReference type="Proteomes" id="UP000828390">
    <property type="component" value="Unassembled WGS sequence"/>
</dbReference>
<dbReference type="EMBL" id="JAIWYP010000010">
    <property type="protein sequence ID" value="KAH3752979.1"/>
    <property type="molecule type" value="Genomic_DNA"/>
</dbReference>
<dbReference type="InterPro" id="IPR035976">
    <property type="entry name" value="Sushi/SCR/CCP_sf"/>
</dbReference>
<keyword evidence="2" id="KW-0768">Sushi</keyword>
<name>A0A9D4I979_DREPO</name>
<sequence>MVYTCPSLYTVGSTCALSCKNGYPRAGTDTIQCDFDLNGDPNWKWAGFKPFCQGDFATK</sequence>
<keyword evidence="5" id="KW-1185">Reference proteome</keyword>
<dbReference type="PROSITE" id="PS50923">
    <property type="entry name" value="SUSHI"/>
    <property type="match status" value="1"/>
</dbReference>
<evidence type="ECO:0000256" key="1">
    <source>
        <dbReference type="ARBA" id="ARBA00023157"/>
    </source>
</evidence>
<protein>
    <recommendedName>
        <fullName evidence="3">Sushi domain-containing protein</fullName>
    </recommendedName>
</protein>
<comment type="caution">
    <text evidence="2">Lacks conserved residue(s) required for the propagation of feature annotation.</text>
</comment>
<reference evidence="4" key="2">
    <citation type="submission" date="2020-11" db="EMBL/GenBank/DDBJ databases">
        <authorList>
            <person name="McCartney M.A."/>
            <person name="Auch B."/>
            <person name="Kono T."/>
            <person name="Mallez S."/>
            <person name="Becker A."/>
            <person name="Gohl D.M."/>
            <person name="Silverstein K.A.T."/>
            <person name="Koren S."/>
            <person name="Bechman K.B."/>
            <person name="Herman A."/>
            <person name="Abrahante J.E."/>
            <person name="Garbe J."/>
        </authorList>
    </citation>
    <scope>NUCLEOTIDE SEQUENCE</scope>
    <source>
        <strain evidence="4">Duluth1</strain>
        <tissue evidence="4">Whole animal</tissue>
    </source>
</reference>